<dbReference type="RefSeq" id="WP_091914009.1">
    <property type="nucleotide sequence ID" value="NZ_FOIQ01000001.1"/>
</dbReference>
<organism evidence="1 2">
    <name type="scientific">Prevotella aff. ruminicola Tc2-24</name>
    <dbReference type="NCBI Taxonomy" id="81582"/>
    <lineage>
        <taxon>Bacteria</taxon>
        <taxon>Pseudomonadati</taxon>
        <taxon>Bacteroidota</taxon>
        <taxon>Bacteroidia</taxon>
        <taxon>Bacteroidales</taxon>
        <taxon>Prevotellaceae</taxon>
        <taxon>Prevotella</taxon>
    </lineage>
</organism>
<protein>
    <submittedName>
        <fullName evidence="1">Uncharacterized protein</fullName>
    </submittedName>
</protein>
<proteinExistence type="predicted"/>
<name>A0A1I0LYF5_9BACT</name>
<dbReference type="AlphaFoldDB" id="A0A1I0LYF5"/>
<gene>
    <name evidence="1" type="ORF">SAMN04487850_0089</name>
</gene>
<evidence type="ECO:0000313" key="2">
    <source>
        <dbReference type="Proteomes" id="UP000199373"/>
    </source>
</evidence>
<dbReference type="EMBL" id="FOIQ01000001">
    <property type="protein sequence ID" value="SEV80741.1"/>
    <property type="molecule type" value="Genomic_DNA"/>
</dbReference>
<reference evidence="1 2" key="1">
    <citation type="submission" date="2016-10" db="EMBL/GenBank/DDBJ databases">
        <authorList>
            <person name="de Groot N.N."/>
        </authorList>
    </citation>
    <scope>NUCLEOTIDE SEQUENCE [LARGE SCALE GENOMIC DNA]</scope>
    <source>
        <strain evidence="1 2">TC2-24</strain>
    </source>
</reference>
<dbReference type="Proteomes" id="UP000199373">
    <property type="component" value="Unassembled WGS sequence"/>
</dbReference>
<evidence type="ECO:0000313" key="1">
    <source>
        <dbReference type="EMBL" id="SEV80741.1"/>
    </source>
</evidence>
<accession>A0A1I0LYF5</accession>
<keyword evidence="2" id="KW-1185">Reference proteome</keyword>
<sequence length="153" mass="18316">METLEQKKRRLIGKVKYLDKYIKTLNKIILKNVDSTMLLSVVDTDRICPMVDINYFNIDYKTTLDFGDKKLMWDRIKPLFGHNPLFIRLRHYRECGLFPLESIELFNIDFNYEDDPWGMIVLVSNDCLKEVILDFYEENNLRKIDIEIRSAKN</sequence>